<dbReference type="RefSeq" id="XP_021884005.1">
    <property type="nucleotide sequence ID" value="XM_022028603.1"/>
</dbReference>
<name>A0A1Y2GVC6_9FUNG</name>
<gene>
    <name evidence="1" type="ORF">BCR41DRAFT_393973</name>
</gene>
<dbReference type="AlphaFoldDB" id="A0A1Y2GVC6"/>
<dbReference type="Proteomes" id="UP000193648">
    <property type="component" value="Unassembled WGS sequence"/>
</dbReference>
<evidence type="ECO:0000313" key="2">
    <source>
        <dbReference type="Proteomes" id="UP000193648"/>
    </source>
</evidence>
<reference evidence="1 2" key="1">
    <citation type="submission" date="2016-07" db="EMBL/GenBank/DDBJ databases">
        <title>Pervasive Adenine N6-methylation of Active Genes in Fungi.</title>
        <authorList>
            <consortium name="DOE Joint Genome Institute"/>
            <person name="Mondo S.J."/>
            <person name="Dannebaum R.O."/>
            <person name="Kuo R.C."/>
            <person name="Labutti K."/>
            <person name="Haridas S."/>
            <person name="Kuo A."/>
            <person name="Salamov A."/>
            <person name="Ahrendt S.R."/>
            <person name="Lipzen A."/>
            <person name="Sullivan W."/>
            <person name="Andreopoulos W.B."/>
            <person name="Clum A."/>
            <person name="Lindquist E."/>
            <person name="Daum C."/>
            <person name="Ramamoorthy G.K."/>
            <person name="Gryganskyi A."/>
            <person name="Culley D."/>
            <person name="Magnuson J.K."/>
            <person name="James T.Y."/>
            <person name="O'Malley M.A."/>
            <person name="Stajich J.E."/>
            <person name="Spatafora J.W."/>
            <person name="Visel A."/>
            <person name="Grigoriev I.V."/>
        </authorList>
    </citation>
    <scope>NUCLEOTIDE SEQUENCE [LARGE SCALE GENOMIC DNA]</scope>
    <source>
        <strain evidence="1 2">NRRL 3116</strain>
    </source>
</reference>
<comment type="caution">
    <text evidence="1">The sequence shown here is derived from an EMBL/GenBank/DDBJ whole genome shotgun (WGS) entry which is preliminary data.</text>
</comment>
<dbReference type="GeneID" id="33570446"/>
<evidence type="ECO:0000313" key="1">
    <source>
        <dbReference type="EMBL" id="ORZ25024.1"/>
    </source>
</evidence>
<accession>A0A1Y2GVC6</accession>
<protein>
    <submittedName>
        <fullName evidence="1">Uncharacterized protein</fullName>
    </submittedName>
</protein>
<keyword evidence="2" id="KW-1185">Reference proteome</keyword>
<sequence>MAFAPRILLRASPLAHAARHAASASVPRPLFVAPRFAGLSSVGASARRGFASQPQASGGRSGGGGGSSIVIALISAAAGAGAYHYYANMDNKEDANGEIVSTTTPMTQDQIVVTC</sequence>
<dbReference type="InParanoid" id="A0A1Y2GVC6"/>
<organism evidence="1 2">
    <name type="scientific">Lobosporangium transversale</name>
    <dbReference type="NCBI Taxonomy" id="64571"/>
    <lineage>
        <taxon>Eukaryota</taxon>
        <taxon>Fungi</taxon>
        <taxon>Fungi incertae sedis</taxon>
        <taxon>Mucoromycota</taxon>
        <taxon>Mortierellomycotina</taxon>
        <taxon>Mortierellomycetes</taxon>
        <taxon>Mortierellales</taxon>
        <taxon>Mortierellaceae</taxon>
        <taxon>Lobosporangium</taxon>
    </lineage>
</organism>
<dbReference type="EMBL" id="MCFF01000008">
    <property type="protein sequence ID" value="ORZ25024.1"/>
    <property type="molecule type" value="Genomic_DNA"/>
</dbReference>
<proteinExistence type="predicted"/>